<protein>
    <submittedName>
        <fullName evidence="1">Uncharacterized protein</fullName>
    </submittedName>
</protein>
<dbReference type="GeneID" id="77936456"/>
<accession>A0A5B8WFX1</accession>
<organism evidence="1 2">
    <name type="scientific">Arthrobacter phage Qui</name>
    <dbReference type="NCBI Taxonomy" id="2603260"/>
    <lineage>
        <taxon>Viruses</taxon>
        <taxon>Duplodnaviria</taxon>
        <taxon>Heunggongvirae</taxon>
        <taxon>Uroviricota</taxon>
        <taxon>Caudoviricetes</taxon>
        <taxon>Quivirus</taxon>
        <taxon>Quivirus qui</taxon>
    </lineage>
</organism>
<evidence type="ECO:0000313" key="2">
    <source>
        <dbReference type="Proteomes" id="UP000321915"/>
    </source>
</evidence>
<proteinExistence type="predicted"/>
<dbReference type="Proteomes" id="UP000321915">
    <property type="component" value="Segment"/>
</dbReference>
<keyword evidence="2" id="KW-1185">Reference proteome</keyword>
<sequence>MKRFLINRIVDRLVTLGFEQLVRAFVFSTKFGKQTYSKRAIQTVWKASHHR</sequence>
<gene>
    <name evidence="1" type="primary">94</name>
    <name evidence="1" type="ORF">SEA_QUI_94</name>
</gene>
<name>A0A5B8WFX1_9CAUD</name>
<dbReference type="EMBL" id="MN183282">
    <property type="protein sequence ID" value="QED11584.1"/>
    <property type="molecule type" value="Genomic_DNA"/>
</dbReference>
<dbReference type="RefSeq" id="YP_010660460.1">
    <property type="nucleotide sequence ID" value="NC_070877.1"/>
</dbReference>
<evidence type="ECO:0000313" key="1">
    <source>
        <dbReference type="EMBL" id="QED11584.1"/>
    </source>
</evidence>
<reference evidence="1 2" key="1">
    <citation type="submission" date="2019-07" db="EMBL/GenBank/DDBJ databases">
        <authorList>
            <person name="Abdullah A."/>
            <person name="Lima G.C."/>
            <person name="Cuneo C.K."/>
            <person name="Ennest D.C."/>
            <person name="Fritz K.J."/>
            <person name="Johnson B.T."/>
            <person name="Larson S.M."/>
            <person name="Lemunyete M.N."/>
            <person name="Murray M.B."/>
            <person name="Osmond D.E."/>
            <person name="Patras K.A."/>
            <person name="Ransibrahmanakul S."/>
            <person name="Simpson K.A."/>
            <person name="Thull B.S."/>
            <person name="Wetzel S."/>
            <person name="Bonilla J.A."/>
            <person name="Klyczek K."/>
            <person name="Garlena R.A."/>
            <person name="Russell D.A."/>
            <person name="Pope W.H."/>
            <person name="Jacobs-Sera D."/>
            <person name="Hatfull G.F."/>
        </authorList>
    </citation>
    <scope>NUCLEOTIDE SEQUENCE [LARGE SCALE GENOMIC DNA]</scope>
</reference>
<dbReference type="KEGG" id="vg:77936456"/>